<name>A0A9D4LL71_DREPO</name>
<dbReference type="EMBL" id="JAIWYP010000003">
    <property type="protein sequence ID" value="KAH3859668.1"/>
    <property type="molecule type" value="Genomic_DNA"/>
</dbReference>
<sequence>MSVTKTDYLIILLTDHKALWFTYRGAFAHPLAIIVKKSINYNHGTGLFLIMEED</sequence>
<evidence type="ECO:0000313" key="1">
    <source>
        <dbReference type="EMBL" id="KAH3859668.1"/>
    </source>
</evidence>
<keyword evidence="2" id="KW-1185">Reference proteome</keyword>
<gene>
    <name evidence="1" type="ORF">DPMN_102488</name>
</gene>
<dbReference type="Proteomes" id="UP000828390">
    <property type="component" value="Unassembled WGS sequence"/>
</dbReference>
<protein>
    <submittedName>
        <fullName evidence="1">Uncharacterized protein</fullName>
    </submittedName>
</protein>
<reference evidence="1" key="1">
    <citation type="journal article" date="2019" name="bioRxiv">
        <title>The Genome of the Zebra Mussel, Dreissena polymorpha: A Resource for Invasive Species Research.</title>
        <authorList>
            <person name="McCartney M.A."/>
            <person name="Auch B."/>
            <person name="Kono T."/>
            <person name="Mallez S."/>
            <person name="Zhang Y."/>
            <person name="Obille A."/>
            <person name="Becker A."/>
            <person name="Abrahante J.E."/>
            <person name="Garbe J."/>
            <person name="Badalamenti J.P."/>
            <person name="Herman A."/>
            <person name="Mangelson H."/>
            <person name="Liachko I."/>
            <person name="Sullivan S."/>
            <person name="Sone E.D."/>
            <person name="Koren S."/>
            <person name="Silverstein K.A.T."/>
            <person name="Beckman K.B."/>
            <person name="Gohl D.M."/>
        </authorList>
    </citation>
    <scope>NUCLEOTIDE SEQUENCE</scope>
    <source>
        <strain evidence="1">Duluth1</strain>
        <tissue evidence="1">Whole animal</tissue>
    </source>
</reference>
<comment type="caution">
    <text evidence="1">The sequence shown here is derived from an EMBL/GenBank/DDBJ whole genome shotgun (WGS) entry which is preliminary data.</text>
</comment>
<proteinExistence type="predicted"/>
<accession>A0A9D4LL71</accession>
<organism evidence="1 2">
    <name type="scientific">Dreissena polymorpha</name>
    <name type="common">Zebra mussel</name>
    <name type="synonym">Mytilus polymorpha</name>
    <dbReference type="NCBI Taxonomy" id="45954"/>
    <lineage>
        <taxon>Eukaryota</taxon>
        <taxon>Metazoa</taxon>
        <taxon>Spiralia</taxon>
        <taxon>Lophotrochozoa</taxon>
        <taxon>Mollusca</taxon>
        <taxon>Bivalvia</taxon>
        <taxon>Autobranchia</taxon>
        <taxon>Heteroconchia</taxon>
        <taxon>Euheterodonta</taxon>
        <taxon>Imparidentia</taxon>
        <taxon>Neoheterodontei</taxon>
        <taxon>Myida</taxon>
        <taxon>Dreissenoidea</taxon>
        <taxon>Dreissenidae</taxon>
        <taxon>Dreissena</taxon>
    </lineage>
</organism>
<reference evidence="1" key="2">
    <citation type="submission" date="2020-11" db="EMBL/GenBank/DDBJ databases">
        <authorList>
            <person name="McCartney M.A."/>
            <person name="Auch B."/>
            <person name="Kono T."/>
            <person name="Mallez S."/>
            <person name="Becker A."/>
            <person name="Gohl D.M."/>
            <person name="Silverstein K.A.T."/>
            <person name="Koren S."/>
            <person name="Bechman K.B."/>
            <person name="Herman A."/>
            <person name="Abrahante J.E."/>
            <person name="Garbe J."/>
        </authorList>
    </citation>
    <scope>NUCLEOTIDE SEQUENCE</scope>
    <source>
        <strain evidence="1">Duluth1</strain>
        <tissue evidence="1">Whole animal</tissue>
    </source>
</reference>
<evidence type="ECO:0000313" key="2">
    <source>
        <dbReference type="Proteomes" id="UP000828390"/>
    </source>
</evidence>
<dbReference type="AlphaFoldDB" id="A0A9D4LL71"/>